<dbReference type="EMBL" id="JABMOJ010000179">
    <property type="protein sequence ID" value="NQV64687.1"/>
    <property type="molecule type" value="Genomic_DNA"/>
</dbReference>
<dbReference type="GO" id="GO:0016706">
    <property type="term" value="F:2-oxoglutarate-dependent dioxygenase activity"/>
    <property type="evidence" value="ECO:0007669"/>
    <property type="project" value="UniProtKB-ARBA"/>
</dbReference>
<keyword evidence="2" id="KW-0560">Oxidoreductase</keyword>
<dbReference type="AlphaFoldDB" id="A0A972VY09"/>
<dbReference type="GO" id="GO:0005506">
    <property type="term" value="F:iron ion binding"/>
    <property type="evidence" value="ECO:0007669"/>
    <property type="project" value="UniProtKB-ARBA"/>
</dbReference>
<dbReference type="PANTHER" id="PTHR20883:SF48">
    <property type="entry name" value="ECTOINE DIOXYGENASE"/>
    <property type="match status" value="1"/>
</dbReference>
<gene>
    <name evidence="2" type="ORF">HQ497_04910</name>
</gene>
<reference evidence="2" key="1">
    <citation type="submission" date="2020-05" db="EMBL/GenBank/DDBJ databases">
        <title>Sulfur intermediates as new biogeochemical hubs in an aquatic model microbial ecosystem.</title>
        <authorList>
            <person name="Vigneron A."/>
        </authorList>
    </citation>
    <scope>NUCLEOTIDE SEQUENCE</scope>
    <source>
        <strain evidence="2">Bin.250</strain>
    </source>
</reference>
<evidence type="ECO:0000256" key="1">
    <source>
        <dbReference type="ARBA" id="ARBA00001954"/>
    </source>
</evidence>
<dbReference type="Pfam" id="PF05721">
    <property type="entry name" value="PhyH"/>
    <property type="match status" value="1"/>
</dbReference>
<dbReference type="PANTHER" id="PTHR20883">
    <property type="entry name" value="PHYTANOYL-COA DIOXYGENASE DOMAIN CONTAINING 1"/>
    <property type="match status" value="1"/>
</dbReference>
<dbReference type="Gene3D" id="2.60.120.620">
    <property type="entry name" value="q2cbj1_9rhob like domain"/>
    <property type="match status" value="1"/>
</dbReference>
<evidence type="ECO:0000313" key="3">
    <source>
        <dbReference type="Proteomes" id="UP000754644"/>
    </source>
</evidence>
<comment type="caution">
    <text evidence="2">The sequence shown here is derived from an EMBL/GenBank/DDBJ whole genome shotgun (WGS) entry which is preliminary data.</text>
</comment>
<organism evidence="2 3">
    <name type="scientific">SAR86 cluster bacterium</name>
    <dbReference type="NCBI Taxonomy" id="2030880"/>
    <lineage>
        <taxon>Bacteria</taxon>
        <taxon>Pseudomonadati</taxon>
        <taxon>Pseudomonadota</taxon>
        <taxon>Gammaproteobacteria</taxon>
        <taxon>SAR86 cluster</taxon>
    </lineage>
</organism>
<proteinExistence type="predicted"/>
<keyword evidence="2" id="KW-0223">Dioxygenase</keyword>
<comment type="cofactor">
    <cofactor evidence="1">
        <name>Fe(2+)</name>
        <dbReference type="ChEBI" id="CHEBI:29033"/>
    </cofactor>
</comment>
<evidence type="ECO:0000313" key="2">
    <source>
        <dbReference type="EMBL" id="NQV64687.1"/>
    </source>
</evidence>
<dbReference type="Proteomes" id="UP000754644">
    <property type="component" value="Unassembled WGS sequence"/>
</dbReference>
<sequence length="269" mass="30306">MGLQRHEQNTAFAWRDATGPFRLVTEPQARQWNQDGAFLLEQVIPQATLDALIAAIDPLEAKTNEFLLTVENKRQYIARADEVTFALHVVKRAEVARQFATSTLFADLCHDLLGPDCRLYWDQAVYKKPYCPEEFPWHQDNGYNFVAPQDYLTCWIPLVDTTIDNGCPWIMPGVHQLGTLSHWHTDLGYECLSDTSGAVPIEAKAGDVVVFSSLTPHRTGPNRTGDERKAYILQFAHDPSVMLSKDGGQGTPQDDQDRQFLVIKAGEYV</sequence>
<dbReference type="InterPro" id="IPR008775">
    <property type="entry name" value="Phytyl_CoA_dOase-like"/>
</dbReference>
<protein>
    <submittedName>
        <fullName evidence="2">Phytanoyl-CoA dioxygenase family protein</fullName>
    </submittedName>
</protein>
<name>A0A972VY09_9GAMM</name>
<accession>A0A972VY09</accession>
<dbReference type="SUPFAM" id="SSF51197">
    <property type="entry name" value="Clavaminate synthase-like"/>
    <property type="match status" value="1"/>
</dbReference>